<dbReference type="InterPro" id="IPR011335">
    <property type="entry name" value="Restrct_endonuc-II-like"/>
</dbReference>
<evidence type="ECO:0000259" key="1">
    <source>
        <dbReference type="Pfam" id="PF05685"/>
    </source>
</evidence>
<dbReference type="InterPro" id="IPR008538">
    <property type="entry name" value="Uma2"/>
</dbReference>
<proteinExistence type="predicted"/>
<dbReference type="eggNOG" id="COG4636">
    <property type="taxonomic scope" value="Bacteria"/>
</dbReference>
<protein>
    <recommendedName>
        <fullName evidence="1">Putative restriction endonuclease domain-containing protein</fullName>
    </recommendedName>
</protein>
<dbReference type="PANTHER" id="PTHR36558">
    <property type="entry name" value="GLR1098 PROTEIN"/>
    <property type="match status" value="1"/>
</dbReference>
<dbReference type="AlphaFoldDB" id="A0A0M2PZ76"/>
<dbReference type="RefSeq" id="WP_016923772.1">
    <property type="nucleotide sequence ID" value="NZ_KB235933.1"/>
</dbReference>
<keyword evidence="3" id="KW-1185">Reference proteome</keyword>
<evidence type="ECO:0000313" key="2">
    <source>
        <dbReference type="EMBL" id="KKJ00358.1"/>
    </source>
</evidence>
<evidence type="ECO:0000313" key="3">
    <source>
        <dbReference type="Proteomes" id="UP000034681"/>
    </source>
</evidence>
<organism evidence="2 3">
    <name type="scientific">Prochlorothrix hollandica PCC 9006 = CALU 1027</name>
    <dbReference type="NCBI Taxonomy" id="317619"/>
    <lineage>
        <taxon>Bacteria</taxon>
        <taxon>Bacillati</taxon>
        <taxon>Cyanobacteriota</taxon>
        <taxon>Cyanophyceae</taxon>
        <taxon>Prochlorotrichales</taxon>
        <taxon>Prochlorotrichaceae</taxon>
        <taxon>Prochlorothrix</taxon>
    </lineage>
</organism>
<comment type="caution">
    <text evidence="2">The sequence shown here is derived from an EMBL/GenBank/DDBJ whole genome shotgun (WGS) entry which is preliminary data.</text>
</comment>
<sequence length="211" mass="24238">MIALSDHSYMTPADYLAWEVQQETRHEYLQGEVYAMAGGTLAHNDITINLISLLKAHLKGTSCKVRASDAQVCIGDRSCYFYPDVVVSCNPQDNRARRFIEFPCVIIEVLSPTTEHYDRGQKFHHYRRLETLRDYLLVSSDRLNVELFHLSDGQKWEFTPYEPDDRVQLASLDFECSIAQIYEDIIFPDPTPTPSIWESSVNAHQDSQSNS</sequence>
<dbReference type="EMBL" id="AJTX02000004">
    <property type="protein sequence ID" value="KKJ00358.1"/>
    <property type="molecule type" value="Genomic_DNA"/>
</dbReference>
<dbReference type="PANTHER" id="PTHR36558:SF1">
    <property type="entry name" value="RESTRICTION ENDONUCLEASE DOMAIN-CONTAINING PROTEIN-RELATED"/>
    <property type="match status" value="1"/>
</dbReference>
<dbReference type="Gene3D" id="3.90.1570.10">
    <property type="entry name" value="tt1808, chain A"/>
    <property type="match status" value="1"/>
</dbReference>
<dbReference type="Pfam" id="PF05685">
    <property type="entry name" value="Uma2"/>
    <property type="match status" value="1"/>
</dbReference>
<dbReference type="SUPFAM" id="SSF52980">
    <property type="entry name" value="Restriction endonuclease-like"/>
    <property type="match status" value="1"/>
</dbReference>
<dbReference type="CDD" id="cd06260">
    <property type="entry name" value="DUF820-like"/>
    <property type="match status" value="1"/>
</dbReference>
<gene>
    <name evidence="2" type="ORF">PROH_11930</name>
</gene>
<dbReference type="Proteomes" id="UP000034681">
    <property type="component" value="Unassembled WGS sequence"/>
</dbReference>
<reference evidence="2" key="1">
    <citation type="submission" date="2012-04" db="EMBL/GenBank/DDBJ databases">
        <authorList>
            <person name="Borisov I.G."/>
            <person name="Ivanikova N.V."/>
            <person name="Pinevich A.V."/>
        </authorList>
    </citation>
    <scope>NUCLEOTIDE SEQUENCE</scope>
    <source>
        <strain evidence="2">CALU 1027</strain>
    </source>
</reference>
<name>A0A0M2PZ76_PROHO</name>
<dbReference type="OrthoDB" id="428347at2"/>
<dbReference type="InterPro" id="IPR012296">
    <property type="entry name" value="Nuclease_put_TT1808"/>
</dbReference>
<accession>A0A0M2PZ76</accession>
<feature type="domain" description="Putative restriction endonuclease" evidence="1">
    <location>
        <begin position="13"/>
        <end position="175"/>
    </location>
</feature>